<dbReference type="Pfam" id="PF20168">
    <property type="entry name" value="PDS5"/>
    <property type="match status" value="1"/>
</dbReference>
<evidence type="ECO:0000313" key="4">
    <source>
        <dbReference type="EMBL" id="EPE06037.1"/>
    </source>
</evidence>
<keyword evidence="1" id="KW-0131">Cell cycle</keyword>
<feature type="region of interest" description="Disordered" evidence="2">
    <location>
        <begin position="1"/>
        <end position="85"/>
    </location>
</feature>
<dbReference type="Gene3D" id="1.25.10.10">
    <property type="entry name" value="Leucine-rich Repeat Variant"/>
    <property type="match status" value="1"/>
</dbReference>
<feature type="compositionally biased region" description="Basic residues" evidence="2">
    <location>
        <begin position="2004"/>
        <end position="2023"/>
    </location>
</feature>
<dbReference type="STRING" id="1262450.S3BZT5"/>
<dbReference type="InterPro" id="IPR024986">
    <property type="entry name" value="Nipped-B_C"/>
</dbReference>
<comment type="similarity">
    <text evidence="1">Belongs to the SCC2/Nipped-B family.</text>
</comment>
<dbReference type="SUPFAM" id="SSF48371">
    <property type="entry name" value="ARM repeat"/>
    <property type="match status" value="1"/>
</dbReference>
<gene>
    <name evidence="4" type="ORF">F503_02866</name>
</gene>
<name>S3BZT5_OPHP1</name>
<dbReference type="InterPro" id="IPR033031">
    <property type="entry name" value="Scc2/Nipped-B"/>
</dbReference>
<evidence type="ECO:0000256" key="1">
    <source>
        <dbReference type="RuleBase" id="RU364107"/>
    </source>
</evidence>
<dbReference type="CDD" id="cd23958">
    <property type="entry name" value="SCC2"/>
    <property type="match status" value="1"/>
</dbReference>
<feature type="region of interest" description="Disordered" evidence="2">
    <location>
        <begin position="331"/>
        <end position="356"/>
    </location>
</feature>
<organism evidence="4 5">
    <name type="scientific">Ophiostoma piceae (strain UAMH 11346)</name>
    <name type="common">Sap stain fungus</name>
    <dbReference type="NCBI Taxonomy" id="1262450"/>
    <lineage>
        <taxon>Eukaryota</taxon>
        <taxon>Fungi</taxon>
        <taxon>Dikarya</taxon>
        <taxon>Ascomycota</taxon>
        <taxon>Pezizomycotina</taxon>
        <taxon>Sordariomycetes</taxon>
        <taxon>Sordariomycetidae</taxon>
        <taxon>Ophiostomatales</taxon>
        <taxon>Ophiostomataceae</taxon>
        <taxon>Ophiostoma</taxon>
    </lineage>
</organism>
<dbReference type="GO" id="GO:1990414">
    <property type="term" value="P:replication-born double-strand break repair via sister chromatid exchange"/>
    <property type="evidence" value="ECO:0007669"/>
    <property type="project" value="TreeGrafter"/>
</dbReference>
<sequence length="2038" mass="220915">MVDLNDNTLLGEHHPDQNGFQNGSGGIDPSMLLLNPNPPSSQLPLGEPLSISISAASSSSATSHTATSLPPPPVPMPPPPSGSQKFMRPFAFSEALPYSPFTSISPLETRIIPVPTLAAKAGSSQLSHLVNQQEFDKLNASLLGSSGPLERGLDDIHQLLANGRIPQYNFKHLPQAGGGLAPDTPPASTAPGGAVSLTPVSRAIFDKANIPFRYPSPESPSKPYTNGSTSAAPSTTTTNSRITPTKKSNTTSKAKESAVHSIINNAAINNSAVFSNALASSNPSIDDAVIDEIVNETVNEPIDNSAASADASSAAASNSITASLTDGLAASKTPVFTNNPPPRTASPAPANAQAAARNMSKIEISIPSLPPSYALHASSPTKSAFTANGARKVTPVPVPSIPGTTAVKREAPIEPPISGVGVFKSEDAAGKDSITIELGVAPGFNPQEYQMVADVQEDSNQEFFSDLDQRQRAGAAYDELLRLFQDIFEAESNVTRQPGSVPLIFMTNDEEPTLTDAALRKAQSTIHKAIALGCFGDVPIEDILHLQRLCDGGLRNALNVDYKLSPEAIGSEVDEWVVQLRHADIGLKAARLSLKIMSAGREDKQLYSENVIQSSVDIFKAVMDNIVVPIAELRSSGPQEKRFKHLASYKKIISPIFMAAQRLFSGMATLVQAIDLSELVVNSLEYCASHLIFVENAHTERDSVLGVQAFDGLRLAAMDMLSQIFVKKPLQRRGIFDDILTSLEKLPVGKLSARQFKLADGKSIQPVSALIMRLVQASAGRVAEKEKSTPGIMDANMGDGDSDSGEETGEANAAPVPHIPTITTEEQGAYDHELSIQELSDLVTPLNSTAYFHAQYVIKFIVERAQTSSKSADTPYRNLLDLFVEDFTACLETPDWPAAELLSRLLMMAMFKLTENDKVPAPVKNMALEELGVIGASLAKLRSVTHKSANSPEATGPDELDRSLSKLAGAALGDSPPAEEFLDWKGPFSPTMEYLEDRSSQDPHLKGAIAYTAADWAFRVCRLYTTRAEAAANAAAAAAAAATAAGVEDEDANEAKYGRENRILERQNRELGRVAYRLRMMIEDARGMSGNRSFKAVSAAQAKLSYAIVTLRSPLGGSFNDIINILAMGMGSDQATVRSKSLKSITEVLETDPSIFDNQASIVGRLIRDCCADSSVQVRDSALGLVSRAITLRPNLEGAMMKTIIDRFLDSGVGVRKRAIKIARDCYLRNHSRAIRSDIANGLLHRIQDPDEGVRELARLTIEEVWVTPFTETVAADTAGTATTADKASLTDHVGLILQTVKNGSVTPILDKVFQAILSPTAKSASANFDVCKRIVDIMCDLVDNAESDDPTVPSGREALQLMMIFAKADPRLFTFEQIRLLKPHIVSVKDVQTAEDMAVARAVVVIYTRVLPQLSSVMKPFLEEVRASLMPSVVNVSRTLLDDVMSCIWVVSVLLKDKTGLVRIVMSALRGVQNQGRLSEKDPLFEKITKRFLRYALIVGMAGKHCDLDSEMDIFQKQFPKINVTSVSKLMVDILCPFSTPSWPLAIRRIALDAVGLICQSWPRNFVLKNVYSAFHAAFTQRDPSLDVKIMQSLKEFLTKEESRSEAGAAKKRQLTVMGGTSHDDVASATTQRFMGDITRIALGSVSEEAYLAAEILASISRQGLVHPKETGVTMITLETSTMPKMADLAYREHRALHNKYETVLEREYVKAVQTVFPYQRDVIGDVRGATVEPFTSKLHHLIDVVKDSKSKNRSRMLEKMCGQIDFEPNKLDVSQPVPHHLEFSRFLIENLAFLEYVTVGELQATVSAMEKMVHTTGVTISQAIEADIFEPAGEKTDTITINPIIIEGGENPAPPPAPTGPSLRAGLNPQRLKQIAAGCMILLCLWEARSFLCRQYGLKREGNKGKGAGRDMTRTPTKVQGITGDKFWEEMSNIMKGLDSEELMAARCRGLVELLTVDSDFKIEEEDDNMDEDDPATPSGGEEEGGNDRGRKRKAGASTPGGRKKRQRSNSQPRKRGRPRKNPAPEAEPQAGFDGF</sequence>
<dbReference type="InterPro" id="IPR011989">
    <property type="entry name" value="ARM-like"/>
</dbReference>
<feature type="region of interest" description="Disordered" evidence="2">
    <location>
        <begin position="785"/>
        <end position="819"/>
    </location>
</feature>
<dbReference type="InterPro" id="IPR016024">
    <property type="entry name" value="ARM-type_fold"/>
</dbReference>
<dbReference type="Proteomes" id="UP000016923">
    <property type="component" value="Unassembled WGS sequence"/>
</dbReference>
<evidence type="ECO:0000313" key="5">
    <source>
        <dbReference type="Proteomes" id="UP000016923"/>
    </source>
</evidence>
<proteinExistence type="inferred from homology"/>
<accession>S3BZT5</accession>
<dbReference type="Pfam" id="PF12830">
    <property type="entry name" value="Nipped-B_C"/>
    <property type="match status" value="1"/>
</dbReference>
<feature type="compositionally biased region" description="Low complexity" evidence="2">
    <location>
        <begin position="345"/>
        <end position="356"/>
    </location>
</feature>
<comment type="subcellular location">
    <subcellularLocation>
        <location evidence="1">Nucleus</location>
    </subcellularLocation>
</comment>
<dbReference type="eggNOG" id="KOG1020">
    <property type="taxonomic scope" value="Eukaryota"/>
</dbReference>
<dbReference type="GO" id="GO:0140588">
    <property type="term" value="P:chromatin looping"/>
    <property type="evidence" value="ECO:0007669"/>
    <property type="project" value="InterPro"/>
</dbReference>
<feature type="domain" description="Sister chromatid cohesion C-terminal" evidence="3">
    <location>
        <begin position="1628"/>
        <end position="1814"/>
    </location>
</feature>
<feature type="region of interest" description="Disordered" evidence="2">
    <location>
        <begin position="1964"/>
        <end position="2038"/>
    </location>
</feature>
<keyword evidence="1" id="KW-0677">Repeat</keyword>
<reference evidence="4 5" key="1">
    <citation type="journal article" date="2013" name="BMC Genomics">
        <title>The genome and transcriptome of the pine saprophyte Ophiostoma piceae, and a comparison with the bark beetle-associated pine pathogen Grosmannia clavigera.</title>
        <authorList>
            <person name="Haridas S."/>
            <person name="Wang Y."/>
            <person name="Lim L."/>
            <person name="Massoumi Alamouti S."/>
            <person name="Jackman S."/>
            <person name="Docking R."/>
            <person name="Robertson G."/>
            <person name="Birol I."/>
            <person name="Bohlmann J."/>
            <person name="Breuil C."/>
        </authorList>
    </citation>
    <scope>NUCLEOTIDE SEQUENCE [LARGE SCALE GENOMIC DNA]</scope>
    <source>
        <strain evidence="4 5">UAMH 11346</strain>
    </source>
</reference>
<feature type="compositionally biased region" description="Acidic residues" evidence="2">
    <location>
        <begin position="800"/>
        <end position="809"/>
    </location>
</feature>
<dbReference type="GO" id="GO:0090694">
    <property type="term" value="C:Scc2-Scc4 cohesin loading complex"/>
    <property type="evidence" value="ECO:0007669"/>
    <property type="project" value="TreeGrafter"/>
</dbReference>
<dbReference type="OrthoDB" id="418242at2759"/>
<dbReference type="GO" id="GO:0010468">
    <property type="term" value="P:regulation of gene expression"/>
    <property type="evidence" value="ECO:0007669"/>
    <property type="project" value="InterPro"/>
</dbReference>
<keyword evidence="1" id="KW-0539">Nucleus</keyword>
<evidence type="ECO:0000259" key="3">
    <source>
        <dbReference type="Pfam" id="PF12830"/>
    </source>
</evidence>
<dbReference type="GO" id="GO:0003682">
    <property type="term" value="F:chromatin binding"/>
    <property type="evidence" value="ECO:0007669"/>
    <property type="project" value="TreeGrafter"/>
</dbReference>
<keyword evidence="5" id="KW-1185">Reference proteome</keyword>
<dbReference type="EMBL" id="KE148154">
    <property type="protein sequence ID" value="EPE06037.1"/>
    <property type="molecule type" value="Genomic_DNA"/>
</dbReference>
<dbReference type="VEuPathDB" id="FungiDB:F503_02866"/>
<protein>
    <recommendedName>
        <fullName evidence="1">Sister chromatid cohesion protein</fullName>
    </recommendedName>
</protein>
<dbReference type="PANTHER" id="PTHR21704:SF18">
    <property type="entry name" value="NIPPED-B-LIKE PROTEIN"/>
    <property type="match status" value="1"/>
</dbReference>
<feature type="compositionally biased region" description="Low complexity" evidence="2">
    <location>
        <begin position="42"/>
        <end position="68"/>
    </location>
</feature>
<feature type="compositionally biased region" description="Pro residues" evidence="2">
    <location>
        <begin position="69"/>
        <end position="81"/>
    </location>
</feature>
<dbReference type="GO" id="GO:0071169">
    <property type="term" value="P:establishment of protein localization to chromatin"/>
    <property type="evidence" value="ECO:0007669"/>
    <property type="project" value="TreeGrafter"/>
</dbReference>
<dbReference type="GO" id="GO:0061775">
    <property type="term" value="F:cohesin loader activity"/>
    <property type="evidence" value="ECO:0007669"/>
    <property type="project" value="InterPro"/>
</dbReference>
<dbReference type="PANTHER" id="PTHR21704">
    <property type="entry name" value="NIPPED-B-LIKE PROTEIN DELANGIN SCC2-RELATED"/>
    <property type="match status" value="1"/>
</dbReference>
<feature type="compositionally biased region" description="Low complexity" evidence="2">
    <location>
        <begin position="225"/>
        <end position="245"/>
    </location>
</feature>
<feature type="compositionally biased region" description="Acidic residues" evidence="2">
    <location>
        <begin position="1965"/>
        <end position="1987"/>
    </location>
</feature>
<dbReference type="GO" id="GO:0034087">
    <property type="term" value="P:establishment of mitotic sister chromatid cohesion"/>
    <property type="evidence" value="ECO:0007669"/>
    <property type="project" value="TreeGrafter"/>
</dbReference>
<dbReference type="OMA" id="GSTDWPA"/>
<feature type="region of interest" description="Disordered" evidence="2">
    <location>
        <begin position="212"/>
        <end position="254"/>
    </location>
</feature>
<evidence type="ECO:0000256" key="2">
    <source>
        <dbReference type="SAM" id="MobiDB-lite"/>
    </source>
</evidence>
<dbReference type="HOGENOM" id="CLU_000901_0_0_1"/>